<proteinExistence type="predicted"/>
<reference evidence="1 2" key="2">
    <citation type="journal article" date="2017" name="Genome Announc.">
        <title>Draft genome sequence of Aquitalea magnusonii strain H3, a plant growth-promoting bacterium of duckweed Lemna minor.</title>
        <authorList>
            <person name="Ishizawa H."/>
            <person name="Kuroda M."/>
            <person name="Ike M."/>
        </authorList>
    </citation>
    <scope>NUCLEOTIDE SEQUENCE [LARGE SCALE GENOMIC DNA]</scope>
    <source>
        <strain evidence="1 2">H3</strain>
    </source>
</reference>
<name>A0A3G9GTE0_9NEIS</name>
<reference evidence="2" key="3">
    <citation type="journal article" date="2017" name="Plant Physiol. Biochem.">
        <title>Differential oxidative and antioxidative response of duckweed Lemna minor toward plant growth promoting/inhibiting bacteria.</title>
        <authorList>
            <person name="Ishizawa H."/>
            <person name="Kuroda M."/>
            <person name="Morikawa M."/>
            <person name="Ike M."/>
        </authorList>
    </citation>
    <scope>NUCLEOTIDE SEQUENCE [LARGE SCALE GENOMIC DNA]</scope>
    <source>
        <strain evidence="2">H3</strain>
    </source>
</reference>
<reference evidence="2" key="1">
    <citation type="journal article" date="2017" name="Biotechnol. Biofuels">
        <title>Evaluation of environmental bacterial communities as a factor affecting the growth of duckweed Lemna minor.</title>
        <authorList>
            <person name="Ishizawa H."/>
            <person name="Kuroda M."/>
            <person name="Morikawa M."/>
            <person name="Ike M."/>
        </authorList>
    </citation>
    <scope>NUCLEOTIDE SEQUENCE [LARGE SCALE GENOMIC DNA]</scope>
    <source>
        <strain evidence="2">H3</strain>
    </source>
</reference>
<gene>
    <name evidence="1" type="ORF">DLM_3837</name>
</gene>
<dbReference type="KEGG" id="amah:DLM_3837"/>
<accession>A0A3G9GTE0</accession>
<organism evidence="1 2">
    <name type="scientific">Aquitalea magnusonii</name>
    <dbReference type="NCBI Taxonomy" id="332411"/>
    <lineage>
        <taxon>Bacteria</taxon>
        <taxon>Pseudomonadati</taxon>
        <taxon>Pseudomonadota</taxon>
        <taxon>Betaproteobacteria</taxon>
        <taxon>Neisseriales</taxon>
        <taxon>Chromobacteriaceae</taxon>
        <taxon>Aquitalea</taxon>
    </lineage>
</organism>
<sequence length="44" mass="4976">MRRIGLPPCWPVWPCAVAIHDVCGMWAWFACAGWCDVQAIFCHA</sequence>
<evidence type="ECO:0000313" key="2">
    <source>
        <dbReference type="Proteomes" id="UP000198290"/>
    </source>
</evidence>
<keyword evidence="2" id="KW-1185">Reference proteome</keyword>
<dbReference type="EMBL" id="AP018823">
    <property type="protein sequence ID" value="BBF87416.1"/>
    <property type="molecule type" value="Genomic_DNA"/>
</dbReference>
<dbReference type="Proteomes" id="UP000198290">
    <property type="component" value="Chromosome"/>
</dbReference>
<dbReference type="AlphaFoldDB" id="A0A3G9GTE0"/>
<protein>
    <submittedName>
        <fullName evidence="1">Uncharacterized protein</fullName>
    </submittedName>
</protein>
<evidence type="ECO:0000313" key="1">
    <source>
        <dbReference type="EMBL" id="BBF87416.1"/>
    </source>
</evidence>